<gene>
    <name evidence="2" type="ORF">BN983_03627</name>
</gene>
<keyword evidence="3" id="KW-1185">Reference proteome</keyword>
<feature type="region of interest" description="Disordered" evidence="1">
    <location>
        <begin position="83"/>
        <end position="103"/>
    </location>
</feature>
<dbReference type="PROSITE" id="PS51257">
    <property type="entry name" value="PROKAR_LIPOPROTEIN"/>
    <property type="match status" value="1"/>
</dbReference>
<reference evidence="3" key="1">
    <citation type="submission" date="2014-03" db="EMBL/GenBank/DDBJ databases">
        <authorList>
            <person name="Urmite Genomes U."/>
        </authorList>
    </citation>
    <scope>NUCLEOTIDE SEQUENCE [LARGE SCALE GENOMIC DNA]</scope>
    <source>
        <strain evidence="3">HD-03</strain>
    </source>
</reference>
<evidence type="ECO:0000313" key="3">
    <source>
        <dbReference type="Proteomes" id="UP000028868"/>
    </source>
</evidence>
<evidence type="ECO:0000313" key="2">
    <source>
        <dbReference type="EMBL" id="CDQ25309.1"/>
    </source>
</evidence>
<evidence type="ECO:0008006" key="4">
    <source>
        <dbReference type="Google" id="ProtNLM"/>
    </source>
</evidence>
<comment type="caution">
    <text evidence="2">The sequence shown here is derived from an EMBL/GenBank/DDBJ whole genome shotgun (WGS) entry which is preliminary data.</text>
</comment>
<dbReference type="RefSeq" id="WP_035510693.1">
    <property type="nucleotide sequence ID" value="NZ_CCDH010000004.1"/>
</dbReference>
<name>A0A024P882_9BACI</name>
<dbReference type="EMBL" id="CCDI010000004">
    <property type="protein sequence ID" value="CDQ25309.1"/>
    <property type="molecule type" value="Genomic_DNA"/>
</dbReference>
<sequence length="129" mass="14588">MNNRLVSGTLAFLFFLFLVGCSLGEEYVFEGESEHWESYIKVSESSGVKTEEFVVKYKGELKELSDIEEIQYSFEASKTSAKNTRTFGGEPPKQKEFSSSGSSLIGKDETIEVMVKWGENEETMELNIK</sequence>
<dbReference type="Proteomes" id="UP000028868">
    <property type="component" value="Unassembled WGS sequence"/>
</dbReference>
<dbReference type="AlphaFoldDB" id="A0A024P882"/>
<organism evidence="2 3">
    <name type="scientific">Halobacillus karajensis</name>
    <dbReference type="NCBI Taxonomy" id="195088"/>
    <lineage>
        <taxon>Bacteria</taxon>
        <taxon>Bacillati</taxon>
        <taxon>Bacillota</taxon>
        <taxon>Bacilli</taxon>
        <taxon>Bacillales</taxon>
        <taxon>Bacillaceae</taxon>
        <taxon>Halobacillus</taxon>
    </lineage>
</organism>
<protein>
    <recommendedName>
        <fullName evidence="4">Lipoprotein</fullName>
    </recommendedName>
</protein>
<evidence type="ECO:0000256" key="1">
    <source>
        <dbReference type="SAM" id="MobiDB-lite"/>
    </source>
</evidence>
<reference evidence="2 3" key="2">
    <citation type="submission" date="2014-05" db="EMBL/GenBank/DDBJ databases">
        <title>Draft genome sequence of Halobacillus karajensis HK-03.</title>
        <authorList>
            <person name="Khelaifia S."/>
            <person name="Croce O."/>
            <person name="Lagier J.C."/>
            <person name="Raoult D."/>
        </authorList>
    </citation>
    <scope>NUCLEOTIDE SEQUENCE [LARGE SCALE GENOMIC DNA]</scope>
    <source>
        <strain evidence="2 3">HD-03</strain>
    </source>
</reference>
<proteinExistence type="predicted"/>
<dbReference type="OrthoDB" id="2989717at2"/>
<accession>A0A024P882</accession>